<dbReference type="SUPFAM" id="SSF56235">
    <property type="entry name" value="N-terminal nucleophile aminohydrolases (Ntn hydrolases)"/>
    <property type="match status" value="1"/>
</dbReference>
<dbReference type="EMBL" id="CADILH010000012">
    <property type="protein sequence ID" value="CAB3938012.1"/>
    <property type="molecule type" value="Genomic_DNA"/>
</dbReference>
<comment type="similarity">
    <text evidence="2">Belongs to the asparagine synthetase family.</text>
</comment>
<dbReference type="PANTHER" id="PTHR43284:SF1">
    <property type="entry name" value="ASPARAGINE SYNTHETASE"/>
    <property type="match status" value="1"/>
</dbReference>
<dbReference type="InterPro" id="IPR029055">
    <property type="entry name" value="Ntn_hydrolases_N"/>
</dbReference>
<keyword evidence="11" id="KW-0436">Ligase</keyword>
<evidence type="ECO:0000313" key="12">
    <source>
        <dbReference type="Proteomes" id="UP000494183"/>
    </source>
</evidence>
<gene>
    <name evidence="11" type="primary">asnB_2</name>
    <name evidence="11" type="ORF">LMG6000_05638</name>
</gene>
<dbReference type="GO" id="GO:0004066">
    <property type="term" value="F:asparagine synthase (glutamine-hydrolyzing) activity"/>
    <property type="evidence" value="ECO:0007669"/>
    <property type="project" value="UniProtKB-EC"/>
</dbReference>
<comment type="catalytic activity">
    <reaction evidence="7">
        <text>L-aspartate + L-glutamine + ATP + H2O = L-asparagine + L-glutamate + AMP + diphosphate + H(+)</text>
        <dbReference type="Rhea" id="RHEA:12228"/>
        <dbReference type="ChEBI" id="CHEBI:15377"/>
        <dbReference type="ChEBI" id="CHEBI:15378"/>
        <dbReference type="ChEBI" id="CHEBI:29985"/>
        <dbReference type="ChEBI" id="CHEBI:29991"/>
        <dbReference type="ChEBI" id="CHEBI:30616"/>
        <dbReference type="ChEBI" id="CHEBI:33019"/>
        <dbReference type="ChEBI" id="CHEBI:58048"/>
        <dbReference type="ChEBI" id="CHEBI:58359"/>
        <dbReference type="ChEBI" id="CHEBI:456215"/>
        <dbReference type="EC" id="6.3.5.4"/>
    </reaction>
</comment>
<evidence type="ECO:0000256" key="7">
    <source>
        <dbReference type="ARBA" id="ARBA00048741"/>
    </source>
</evidence>
<evidence type="ECO:0000256" key="2">
    <source>
        <dbReference type="ARBA" id="ARBA00005752"/>
    </source>
</evidence>
<dbReference type="SUPFAM" id="SSF52402">
    <property type="entry name" value="Adenine nucleotide alpha hydrolases-like"/>
    <property type="match status" value="1"/>
</dbReference>
<evidence type="ECO:0000256" key="4">
    <source>
        <dbReference type="ARBA" id="ARBA00022741"/>
    </source>
</evidence>
<reference evidence="11 12" key="1">
    <citation type="submission" date="2020-04" db="EMBL/GenBank/DDBJ databases">
        <authorList>
            <person name="De Canck E."/>
        </authorList>
    </citation>
    <scope>NUCLEOTIDE SEQUENCE [LARGE SCALE GENOMIC DNA]</scope>
    <source>
        <strain evidence="11 12">LMG 6000</strain>
    </source>
</reference>
<evidence type="ECO:0000256" key="9">
    <source>
        <dbReference type="PIRSR" id="PIRSR001589-3"/>
    </source>
</evidence>
<dbReference type="PIRSF" id="PIRSF001589">
    <property type="entry name" value="Asn_synthetase_glu-h"/>
    <property type="match status" value="1"/>
</dbReference>
<dbReference type="GO" id="GO:0005829">
    <property type="term" value="C:cytosol"/>
    <property type="evidence" value="ECO:0007669"/>
    <property type="project" value="TreeGrafter"/>
</dbReference>
<dbReference type="InterPro" id="IPR014729">
    <property type="entry name" value="Rossmann-like_a/b/a_fold"/>
</dbReference>
<dbReference type="EC" id="6.3.5.4" evidence="3"/>
<evidence type="ECO:0000256" key="8">
    <source>
        <dbReference type="PIRSR" id="PIRSR001589-2"/>
    </source>
</evidence>
<protein>
    <recommendedName>
        <fullName evidence="3">asparagine synthase (glutamine-hydrolyzing)</fullName>
        <ecNumber evidence="3">6.3.5.4</ecNumber>
    </recommendedName>
</protein>
<name>A0A6S7FI00_9BURK</name>
<dbReference type="AlphaFoldDB" id="A0A6S7FI00"/>
<feature type="binding site" evidence="8">
    <location>
        <position position="96"/>
    </location>
    <ligand>
        <name>L-glutamine</name>
        <dbReference type="ChEBI" id="CHEBI:58359"/>
    </ligand>
</feature>
<accession>A0A6S7FI00</accession>
<dbReference type="CDD" id="cd01991">
    <property type="entry name" value="Asn_synthase_B_C"/>
    <property type="match status" value="1"/>
</dbReference>
<dbReference type="InterPro" id="IPR033738">
    <property type="entry name" value="AsnB_N"/>
</dbReference>
<keyword evidence="4 8" id="KW-0547">Nucleotide-binding</keyword>
<evidence type="ECO:0000256" key="1">
    <source>
        <dbReference type="ARBA" id="ARBA00005187"/>
    </source>
</evidence>
<dbReference type="CDD" id="cd00712">
    <property type="entry name" value="AsnB"/>
    <property type="match status" value="1"/>
</dbReference>
<feature type="binding site" evidence="8">
    <location>
        <position position="303"/>
    </location>
    <ligand>
        <name>ATP</name>
        <dbReference type="ChEBI" id="CHEBI:30616"/>
    </ligand>
</feature>
<dbReference type="RefSeq" id="WP_175201551.1">
    <property type="nucleotide sequence ID" value="NZ_CADILH010000012.1"/>
</dbReference>
<dbReference type="NCBIfam" id="TIGR01536">
    <property type="entry name" value="asn_synth_AEB"/>
    <property type="match status" value="1"/>
</dbReference>
<evidence type="ECO:0000313" key="11">
    <source>
        <dbReference type="EMBL" id="CAB3938012.1"/>
    </source>
</evidence>
<dbReference type="Pfam" id="PF00733">
    <property type="entry name" value="Asn_synthase"/>
    <property type="match status" value="1"/>
</dbReference>
<evidence type="ECO:0000256" key="6">
    <source>
        <dbReference type="ARBA" id="ARBA00022962"/>
    </source>
</evidence>
<keyword evidence="6" id="KW-0315">Glutamine amidotransferase</keyword>
<sequence>MTGLVGLWAEPMAEDALLQQVSPMLWALQHEVGSRSAYWADTDAGLILGHCRAVEIASRQPMESLCGRYTLCLDGRISNRARLKDWLGDAPRRSSDEQLLLQAVSHWGVERAIECCEGAFALAVWDNHQRELWLARDPVGERSLYYGWHGSTLRFGSELKALQASPEFMPAIDQDALCLLLRHDYVPAPHTIYIGIHKLMAGALLRIGMRDHAARGSMPAIQGGRSYWSAQEEMKDALKEQSSIVPSLEHAADSLESTLRQAVSSRMHSPLTCGAFLSGGTDSSLIVAMMQQQSSTPVDTWTVGFDDPGHDESKWASQVACHLGAHNHSHRIDANQARDILDRIPQVWCEPFADSSQIPTLLASQLLGEHKKVAFTGDGGDELFFGHPSYGRALRNARWCAGLPDWVRALAQQGASHLDVERGRLGGWRAVMAEMAADGVEGHYLQRVSRWRDPTAVVLNAKEPRTAFDQRAVGMSDEARIQLLDFCTVLSEGILVKVARAARASGVQTCSPLLDMDVARLAWGLPHHLKCGGGEYKRILKHLLARYLPDQLVYRPKRGFGPPMAKWLAGPLREWAEALLDPRLLRQHGHLDVVKVRALWEAFLRGERKWHTHLWNILMFQAWFAYWHGARTAYTSKPIDSMMPTKSDTAFITRGLLP</sequence>
<evidence type="ECO:0000256" key="5">
    <source>
        <dbReference type="ARBA" id="ARBA00022840"/>
    </source>
</evidence>
<proteinExistence type="inferred from homology"/>
<organism evidence="11 12">
    <name type="scientific">Achromobacter insolitus</name>
    <dbReference type="NCBI Taxonomy" id="217204"/>
    <lineage>
        <taxon>Bacteria</taxon>
        <taxon>Pseudomonadati</taxon>
        <taxon>Pseudomonadota</taxon>
        <taxon>Betaproteobacteria</taxon>
        <taxon>Burkholderiales</taxon>
        <taxon>Alcaligenaceae</taxon>
        <taxon>Achromobacter</taxon>
    </lineage>
</organism>
<dbReference type="InterPro" id="IPR017932">
    <property type="entry name" value="GATase_2_dom"/>
</dbReference>
<dbReference type="GO" id="GO:0006529">
    <property type="term" value="P:asparagine biosynthetic process"/>
    <property type="evidence" value="ECO:0007669"/>
    <property type="project" value="InterPro"/>
</dbReference>
<dbReference type="InterPro" id="IPR051786">
    <property type="entry name" value="ASN_synthetase/amidase"/>
</dbReference>
<dbReference type="InterPro" id="IPR001962">
    <property type="entry name" value="Asn_synthase"/>
</dbReference>
<feature type="site" description="Important for beta-aspartyl-AMP intermediate formation" evidence="9">
    <location>
        <position position="378"/>
    </location>
</feature>
<keyword evidence="12" id="KW-1185">Reference proteome</keyword>
<keyword evidence="5 8" id="KW-0067">ATP-binding</keyword>
<feature type="domain" description="Glutamine amidotransferase type-2" evidence="10">
    <location>
        <begin position="2"/>
        <end position="210"/>
    </location>
</feature>
<dbReference type="PROSITE" id="PS51278">
    <property type="entry name" value="GATASE_TYPE_2"/>
    <property type="match status" value="1"/>
</dbReference>
<comment type="pathway">
    <text evidence="1">Amino-acid biosynthesis; L-asparagine biosynthesis; L-asparagine from L-aspartate (L-Gln route): step 1/1.</text>
</comment>
<dbReference type="Proteomes" id="UP000494183">
    <property type="component" value="Unassembled WGS sequence"/>
</dbReference>
<dbReference type="PANTHER" id="PTHR43284">
    <property type="entry name" value="ASPARAGINE SYNTHETASE (GLUTAMINE-HYDROLYZING)"/>
    <property type="match status" value="1"/>
</dbReference>
<dbReference type="Gene3D" id="3.60.20.10">
    <property type="entry name" value="Glutamine Phosphoribosylpyrophosphate, subunit 1, domain 1"/>
    <property type="match status" value="1"/>
</dbReference>
<dbReference type="GO" id="GO:0005524">
    <property type="term" value="F:ATP binding"/>
    <property type="evidence" value="ECO:0007669"/>
    <property type="project" value="UniProtKB-KW"/>
</dbReference>
<dbReference type="Pfam" id="PF13537">
    <property type="entry name" value="GATase_7"/>
    <property type="match status" value="1"/>
</dbReference>
<dbReference type="Gene3D" id="3.40.50.620">
    <property type="entry name" value="HUPs"/>
    <property type="match status" value="1"/>
</dbReference>
<dbReference type="InterPro" id="IPR006426">
    <property type="entry name" value="Asn_synth_AEB"/>
</dbReference>
<evidence type="ECO:0000256" key="3">
    <source>
        <dbReference type="ARBA" id="ARBA00012737"/>
    </source>
</evidence>
<evidence type="ECO:0000259" key="10">
    <source>
        <dbReference type="PROSITE" id="PS51278"/>
    </source>
</evidence>